<dbReference type="CDD" id="cd05233">
    <property type="entry name" value="SDR_c"/>
    <property type="match status" value="1"/>
</dbReference>
<dbReference type="HOGENOM" id="CLU_010194_12_1_1"/>
<reference evidence="6" key="1">
    <citation type="journal article" date="2012" name="PLoS Genet.">
        <title>The genomes of the fungal plant pathogens Cladosporium fulvum and Dothistroma septosporum reveal adaptation to different hosts and lifestyles but also signatures of common ancestry.</title>
        <authorList>
            <person name="de Wit P.J.G.M."/>
            <person name="van der Burgt A."/>
            <person name="Oekmen B."/>
            <person name="Stergiopoulos I."/>
            <person name="Abd-Elsalam K.A."/>
            <person name="Aerts A.L."/>
            <person name="Bahkali A.H."/>
            <person name="Beenen H.G."/>
            <person name="Chettri P."/>
            <person name="Cox M.P."/>
            <person name="Datema E."/>
            <person name="de Vries R.P."/>
            <person name="Dhillon B."/>
            <person name="Ganley A.R."/>
            <person name="Griffiths S.A."/>
            <person name="Guo Y."/>
            <person name="Hamelin R.C."/>
            <person name="Henrissat B."/>
            <person name="Kabir M.S."/>
            <person name="Jashni M.K."/>
            <person name="Kema G."/>
            <person name="Klaubauf S."/>
            <person name="Lapidus A."/>
            <person name="Levasseur A."/>
            <person name="Lindquist E."/>
            <person name="Mehrabi R."/>
            <person name="Ohm R.A."/>
            <person name="Owen T.J."/>
            <person name="Salamov A."/>
            <person name="Schwelm A."/>
            <person name="Schijlen E."/>
            <person name="Sun H."/>
            <person name="van den Burg H.A."/>
            <person name="van Ham R.C.H.J."/>
            <person name="Zhang S."/>
            <person name="Goodwin S.B."/>
            <person name="Grigoriev I.V."/>
            <person name="Collemare J."/>
            <person name="Bradshaw R.E."/>
        </authorList>
    </citation>
    <scope>NUCLEOTIDE SEQUENCE [LARGE SCALE GENOMIC DNA]</scope>
    <source>
        <strain evidence="6">NZE10 / CBS 128990</strain>
    </source>
</reference>
<proteinExistence type="inferred from homology"/>
<dbReference type="InterPro" id="IPR052178">
    <property type="entry name" value="Sec_Metab_Biosynth_SDR"/>
</dbReference>
<dbReference type="AlphaFoldDB" id="N1PFQ7"/>
<protein>
    <submittedName>
        <fullName evidence="5">Uncharacterized protein</fullName>
    </submittedName>
</protein>
<gene>
    <name evidence="5" type="ORF">DOTSEDRAFT_136135</name>
</gene>
<dbReference type="OrthoDB" id="2898618at2759"/>
<evidence type="ECO:0000256" key="2">
    <source>
        <dbReference type="ARBA" id="ARBA00006484"/>
    </source>
</evidence>
<reference evidence="5 6" key="2">
    <citation type="journal article" date="2012" name="PLoS Pathog.">
        <title>Diverse lifestyles and strategies of plant pathogenesis encoded in the genomes of eighteen Dothideomycetes fungi.</title>
        <authorList>
            <person name="Ohm R.A."/>
            <person name="Feau N."/>
            <person name="Henrissat B."/>
            <person name="Schoch C.L."/>
            <person name="Horwitz B.A."/>
            <person name="Barry K.W."/>
            <person name="Condon B.J."/>
            <person name="Copeland A.C."/>
            <person name="Dhillon B."/>
            <person name="Glaser F."/>
            <person name="Hesse C.N."/>
            <person name="Kosti I."/>
            <person name="LaButti K."/>
            <person name="Lindquist E.A."/>
            <person name="Lucas S."/>
            <person name="Salamov A.A."/>
            <person name="Bradshaw R.E."/>
            <person name="Ciuffetti L."/>
            <person name="Hamelin R.C."/>
            <person name="Kema G.H.J."/>
            <person name="Lawrence C."/>
            <person name="Scott J.A."/>
            <person name="Spatafora J.W."/>
            <person name="Turgeon B.G."/>
            <person name="de Wit P.J.G.M."/>
            <person name="Zhong S."/>
            <person name="Goodwin S.B."/>
            <person name="Grigoriev I.V."/>
        </authorList>
    </citation>
    <scope>NUCLEOTIDE SEQUENCE [LARGE SCALE GENOMIC DNA]</scope>
    <source>
        <strain evidence="6">NZE10 / CBS 128990</strain>
    </source>
</reference>
<evidence type="ECO:0000256" key="3">
    <source>
        <dbReference type="ARBA" id="ARBA00022857"/>
    </source>
</evidence>
<dbReference type="PANTHER" id="PTHR43618:SF18">
    <property type="entry name" value="SHORT CHAIN DEHYDROGENASE_REDUCTASE FAMILY (AFU_ORTHOLOGUE AFUA_5G12480)"/>
    <property type="match status" value="1"/>
</dbReference>
<keyword evidence="4" id="KW-0560">Oxidoreductase</keyword>
<dbReference type="GO" id="GO:0016491">
    <property type="term" value="F:oxidoreductase activity"/>
    <property type="evidence" value="ECO:0007669"/>
    <property type="project" value="UniProtKB-KW"/>
</dbReference>
<dbReference type="InterPro" id="IPR036291">
    <property type="entry name" value="NAD(P)-bd_dom_sf"/>
</dbReference>
<dbReference type="PANTHER" id="PTHR43618">
    <property type="entry name" value="7-ALPHA-HYDROXYSTEROID DEHYDROGENASE"/>
    <property type="match status" value="1"/>
</dbReference>
<dbReference type="SUPFAM" id="SSF51735">
    <property type="entry name" value="NAD(P)-binding Rossmann-fold domains"/>
    <property type="match status" value="1"/>
</dbReference>
<dbReference type="InterPro" id="IPR002347">
    <property type="entry name" value="SDR_fam"/>
</dbReference>
<comment type="similarity">
    <text evidence="2">Belongs to the short-chain dehydrogenases/reductases (SDR) family.</text>
</comment>
<keyword evidence="6" id="KW-1185">Reference proteome</keyword>
<dbReference type="eggNOG" id="KOG0725">
    <property type="taxonomic scope" value="Eukaryota"/>
</dbReference>
<organism evidence="5 6">
    <name type="scientific">Dothistroma septosporum (strain NZE10 / CBS 128990)</name>
    <name type="common">Red band needle blight fungus</name>
    <name type="synonym">Mycosphaerella pini</name>
    <dbReference type="NCBI Taxonomy" id="675120"/>
    <lineage>
        <taxon>Eukaryota</taxon>
        <taxon>Fungi</taxon>
        <taxon>Dikarya</taxon>
        <taxon>Ascomycota</taxon>
        <taxon>Pezizomycotina</taxon>
        <taxon>Dothideomycetes</taxon>
        <taxon>Dothideomycetidae</taxon>
        <taxon>Mycosphaerellales</taxon>
        <taxon>Mycosphaerellaceae</taxon>
        <taxon>Dothistroma</taxon>
    </lineage>
</organism>
<dbReference type="Pfam" id="PF00106">
    <property type="entry name" value="adh_short"/>
    <property type="match status" value="1"/>
</dbReference>
<name>N1PFQ7_DOTSN</name>
<sequence>MANNSNADLFRVEGQVAVITGAGSGLGRMMAHALASNGAKKVYIIGRRFEKLQETASGYENIVPIQGDVTSKDSLQSTANQIKSETDHINVLVVNSGSSGPGMNNIPPDAPLSQLQETLWASSSDDMNKVYAINNTGAYFTAIAFLNLLSAGNTSAANPSIQSQIIFTASLAGYARALSTNVPYSTSKAATLHLVKLLSTGLAKYGIRVNGLAPGIYPSEMTEGMTETPGFNVETIPAGRLGTEEDMRGAVLFLTSRAGAYANGLVLLSDGGRLGQMPATY</sequence>
<evidence type="ECO:0000256" key="4">
    <source>
        <dbReference type="ARBA" id="ARBA00023002"/>
    </source>
</evidence>
<dbReference type="EMBL" id="KB446543">
    <property type="protein sequence ID" value="EME40425.1"/>
    <property type="molecule type" value="Genomic_DNA"/>
</dbReference>
<dbReference type="PROSITE" id="PS00061">
    <property type="entry name" value="ADH_SHORT"/>
    <property type="match status" value="1"/>
</dbReference>
<comment type="pathway">
    <text evidence="1">Mycotoxin biosynthesis.</text>
</comment>
<dbReference type="InterPro" id="IPR020904">
    <property type="entry name" value="Sc_DH/Rdtase_CS"/>
</dbReference>
<keyword evidence="3" id="KW-0521">NADP</keyword>
<dbReference type="Gene3D" id="3.40.50.720">
    <property type="entry name" value="NAD(P)-binding Rossmann-like Domain"/>
    <property type="match status" value="1"/>
</dbReference>
<dbReference type="STRING" id="675120.N1PFQ7"/>
<accession>N1PFQ7</accession>
<dbReference type="PRINTS" id="PR00081">
    <property type="entry name" value="GDHRDH"/>
</dbReference>
<evidence type="ECO:0000256" key="1">
    <source>
        <dbReference type="ARBA" id="ARBA00004685"/>
    </source>
</evidence>
<dbReference type="OMA" id="LFTDFSM"/>
<evidence type="ECO:0000313" key="6">
    <source>
        <dbReference type="Proteomes" id="UP000016933"/>
    </source>
</evidence>
<dbReference type="Proteomes" id="UP000016933">
    <property type="component" value="Unassembled WGS sequence"/>
</dbReference>
<evidence type="ECO:0000313" key="5">
    <source>
        <dbReference type="EMBL" id="EME40425.1"/>
    </source>
</evidence>